<gene>
    <name evidence="2" type="ORF">JNW91_29925</name>
</gene>
<organism evidence="2 3">
    <name type="scientific">Micromonospora parastrephiae</name>
    <dbReference type="NCBI Taxonomy" id="2806101"/>
    <lineage>
        <taxon>Bacteria</taxon>
        <taxon>Bacillati</taxon>
        <taxon>Actinomycetota</taxon>
        <taxon>Actinomycetes</taxon>
        <taxon>Micromonosporales</taxon>
        <taxon>Micromonosporaceae</taxon>
        <taxon>Micromonospora</taxon>
    </lineage>
</organism>
<sequence>MRDDLAFVEQIQRDLRDVRWPEPQDIRAEGRRRSRRTALAATVVLTLAGVSAFVAAERGGEVAPPPVAASASPTAPARAEIALDSLLRPADLAQPAQVQLSESGLGEPVRVERMLGHCRETQGMTTGWQMSLWSRSQTLLRERPEGVDRPSSDLLLSQDLYRVTPDVAASFFGNLDQMLATCPEWRSVGPYTIAGQTGTAEVVHRWAVVQRGFAGDGAVLVRHSSSRARDQKTGETVGNVSRPTSTAVVRVGDLIAVLTPGRDGTEPELIRLAAVAASRMCLAANPPC</sequence>
<evidence type="ECO:0000313" key="2">
    <source>
        <dbReference type="EMBL" id="MBM0235618.1"/>
    </source>
</evidence>
<dbReference type="RefSeq" id="WP_203178860.1">
    <property type="nucleotide sequence ID" value="NZ_JAEVHM010000306.1"/>
</dbReference>
<keyword evidence="1" id="KW-0812">Transmembrane</keyword>
<evidence type="ECO:0000313" key="3">
    <source>
        <dbReference type="Proteomes" id="UP000601027"/>
    </source>
</evidence>
<name>A0ABS1Y278_9ACTN</name>
<keyword evidence="1" id="KW-0472">Membrane</keyword>
<keyword evidence="3" id="KW-1185">Reference proteome</keyword>
<protein>
    <recommendedName>
        <fullName evidence="4">PknH-like extracellular domain-containing protein</fullName>
    </recommendedName>
</protein>
<dbReference type="EMBL" id="JAEVHM010000306">
    <property type="protein sequence ID" value="MBM0235618.1"/>
    <property type="molecule type" value="Genomic_DNA"/>
</dbReference>
<evidence type="ECO:0008006" key="4">
    <source>
        <dbReference type="Google" id="ProtNLM"/>
    </source>
</evidence>
<feature type="transmembrane region" description="Helical" evidence="1">
    <location>
        <begin position="37"/>
        <end position="56"/>
    </location>
</feature>
<reference evidence="2 3" key="1">
    <citation type="submission" date="2021-01" db="EMBL/GenBank/DDBJ databases">
        <title>Draft genome sequence of Micromonospora sp. strain STR1_7.</title>
        <authorList>
            <person name="Karlyshev A."/>
            <person name="Jawad R."/>
        </authorList>
    </citation>
    <scope>NUCLEOTIDE SEQUENCE [LARGE SCALE GENOMIC DNA]</scope>
    <source>
        <strain evidence="2 3">STR1-7</strain>
    </source>
</reference>
<accession>A0ABS1Y278</accession>
<keyword evidence="1" id="KW-1133">Transmembrane helix</keyword>
<evidence type="ECO:0000256" key="1">
    <source>
        <dbReference type="SAM" id="Phobius"/>
    </source>
</evidence>
<proteinExistence type="predicted"/>
<dbReference type="Proteomes" id="UP000601027">
    <property type="component" value="Unassembled WGS sequence"/>
</dbReference>
<comment type="caution">
    <text evidence="2">The sequence shown here is derived from an EMBL/GenBank/DDBJ whole genome shotgun (WGS) entry which is preliminary data.</text>
</comment>